<organism evidence="1 2">
    <name type="scientific">Priestia megaterium</name>
    <name type="common">Bacillus megaterium</name>
    <dbReference type="NCBI Taxonomy" id="1404"/>
    <lineage>
        <taxon>Bacteria</taxon>
        <taxon>Bacillati</taxon>
        <taxon>Bacillota</taxon>
        <taxon>Bacilli</taxon>
        <taxon>Bacillales</taxon>
        <taxon>Bacillaceae</taxon>
        <taxon>Priestia</taxon>
    </lineage>
</organism>
<dbReference type="EMBL" id="CP045273">
    <property type="protein sequence ID" value="QJX80317.1"/>
    <property type="molecule type" value="Genomic_DNA"/>
</dbReference>
<proteinExistence type="predicted"/>
<keyword evidence="1" id="KW-0614">Plasmid</keyword>
<dbReference type="AlphaFoldDB" id="A0A6M6E705"/>
<protein>
    <submittedName>
        <fullName evidence="1">Uncharacterized protein</fullName>
    </submittedName>
</protein>
<sequence length="227" mass="26050">MFSIIKVADSPARNCVLLFQEALRKIEERLESFSGMDLQFTASSNIHKPWHFKLEAPISAEIPKWMGYAAQNMTICIDVDMSLRMENTLEREATFKPTLQFRKASGELVTLDIADFGTNNIELVYDPSDVGFVFYSSIYNLLNYLKLIKEYAINIDNDVAMEIHNLIKTHRGMEDYNKDDRSNIAAALKGIIETVESHAFLKPFTPNGISVHEIIEQLKYIMNEMER</sequence>
<gene>
    <name evidence="1" type="ORF">FDZ14_29950</name>
</gene>
<geneLocation type="plasmid" evidence="2">
    <name>pfdu301a</name>
</geneLocation>
<evidence type="ECO:0000313" key="1">
    <source>
        <dbReference type="EMBL" id="QJX80317.1"/>
    </source>
</evidence>
<accession>A0A6M6E705</accession>
<dbReference type="Proteomes" id="UP000501076">
    <property type="component" value="Plasmid pFDU301A"/>
</dbReference>
<dbReference type="RefSeq" id="WP_171778301.1">
    <property type="nucleotide sequence ID" value="NZ_CP045273.1"/>
</dbReference>
<evidence type="ECO:0000313" key="2">
    <source>
        <dbReference type="Proteomes" id="UP000501076"/>
    </source>
</evidence>
<name>A0A6M6E705_PRIMG</name>
<reference evidence="1 2" key="1">
    <citation type="submission" date="2019-10" db="EMBL/GenBank/DDBJ databases">
        <title>Complete genome sequences for adaption low water activity.</title>
        <authorList>
            <person name="Zhao L."/>
            <person name="Zhong J."/>
        </authorList>
    </citation>
    <scope>NUCLEOTIDE SEQUENCE [LARGE SCALE GENOMIC DNA]</scope>
    <source>
        <strain evidence="1 2">FDU301</strain>
        <plasmid evidence="2">pfdu301a</plasmid>
    </source>
</reference>